<reference evidence="2 3" key="1">
    <citation type="submission" date="2023-07" db="EMBL/GenBank/DDBJ databases">
        <title>Genomic Encyclopedia of Type Strains, Phase IV (KMG-IV): sequencing the most valuable type-strain genomes for metagenomic binning, comparative biology and taxonomic classification.</title>
        <authorList>
            <person name="Goeker M."/>
        </authorList>
    </citation>
    <scope>NUCLEOTIDE SEQUENCE [LARGE SCALE GENOMIC DNA]</scope>
    <source>
        <strain evidence="2 3">DSM 29005</strain>
    </source>
</reference>
<keyword evidence="3" id="KW-1185">Reference proteome</keyword>
<gene>
    <name evidence="2" type="ORF">J2S19_003312</name>
</gene>
<keyword evidence="1" id="KW-1133">Transmembrane helix</keyword>
<accession>A0ABT9ZJQ5</accession>
<evidence type="ECO:0000256" key="1">
    <source>
        <dbReference type="SAM" id="Phobius"/>
    </source>
</evidence>
<feature type="transmembrane region" description="Helical" evidence="1">
    <location>
        <begin position="40"/>
        <end position="64"/>
    </location>
</feature>
<keyword evidence="1" id="KW-0472">Membrane</keyword>
<organism evidence="2 3">
    <name type="scientific">Metabacillus malikii</name>
    <dbReference type="NCBI Taxonomy" id="1504265"/>
    <lineage>
        <taxon>Bacteria</taxon>
        <taxon>Bacillati</taxon>
        <taxon>Bacillota</taxon>
        <taxon>Bacilli</taxon>
        <taxon>Bacillales</taxon>
        <taxon>Bacillaceae</taxon>
        <taxon>Metabacillus</taxon>
    </lineage>
</organism>
<dbReference type="Proteomes" id="UP001234495">
    <property type="component" value="Unassembled WGS sequence"/>
</dbReference>
<feature type="transmembrane region" description="Helical" evidence="1">
    <location>
        <begin position="92"/>
        <end position="111"/>
    </location>
</feature>
<protein>
    <recommendedName>
        <fullName evidence="4">General stress protein</fullName>
    </recommendedName>
</protein>
<dbReference type="RefSeq" id="WP_307343977.1">
    <property type="nucleotide sequence ID" value="NZ_JAUSUD010000017.1"/>
</dbReference>
<name>A0ABT9ZJQ5_9BACI</name>
<sequence length="172" mass="20904">MKTKLAKRLSYLYTGELTATIAFIFLSILVHFTYPSLHLYHLISFCVSFFFLEFLLIQGTFYWYTKWKRLKHENTSITPIEVVKRMKGFMKWNVLFIIITPFTFIVDYLRFSDRLPFNGFLLVGFIYLFAILEYINYYYYQLMYDNQDDLAHLKRTKRLKRASLSKDFDRLH</sequence>
<evidence type="ECO:0000313" key="2">
    <source>
        <dbReference type="EMBL" id="MDQ0232027.1"/>
    </source>
</evidence>
<evidence type="ECO:0008006" key="4">
    <source>
        <dbReference type="Google" id="ProtNLM"/>
    </source>
</evidence>
<feature type="transmembrane region" description="Helical" evidence="1">
    <location>
        <begin position="117"/>
        <end position="135"/>
    </location>
</feature>
<feature type="transmembrane region" description="Helical" evidence="1">
    <location>
        <begin position="12"/>
        <end position="34"/>
    </location>
</feature>
<comment type="caution">
    <text evidence="2">The sequence shown here is derived from an EMBL/GenBank/DDBJ whole genome shotgun (WGS) entry which is preliminary data.</text>
</comment>
<proteinExistence type="predicted"/>
<dbReference type="EMBL" id="JAUSUD010000017">
    <property type="protein sequence ID" value="MDQ0232027.1"/>
    <property type="molecule type" value="Genomic_DNA"/>
</dbReference>
<evidence type="ECO:0000313" key="3">
    <source>
        <dbReference type="Proteomes" id="UP001234495"/>
    </source>
</evidence>
<keyword evidence="1" id="KW-0812">Transmembrane</keyword>